<feature type="domain" description="KilA-N" evidence="1">
    <location>
        <begin position="1"/>
        <end position="84"/>
    </location>
</feature>
<dbReference type="InterPro" id="IPR036887">
    <property type="entry name" value="HTH_APSES_sf"/>
</dbReference>
<dbReference type="PROSITE" id="PS51301">
    <property type="entry name" value="KILA_N"/>
    <property type="match status" value="1"/>
</dbReference>
<sequence length="143" mass="16408">MLSLTDMWKAAGEPETKRPAEWLRQDSTKDFIEIVMVSNVGQNHISTRRGNNGGTFAHWQIGLAYAKYLSPEFHMWCNEVVRERPGRTFRENRERFVEGEDFATLNQPDEIRTLGFTRPQGGTPATVIHHASRLSEAREAAHR</sequence>
<dbReference type="InterPro" id="IPR017880">
    <property type="entry name" value="KilA_N"/>
</dbReference>
<reference evidence="2 3" key="1">
    <citation type="submission" date="2019-03" db="EMBL/GenBank/DDBJ databases">
        <title>Genomic Encyclopedia of Type Strains, Phase IV (KMG-IV): sequencing the most valuable type-strain genomes for metagenomic binning, comparative biology and taxonomic classification.</title>
        <authorList>
            <person name="Goeker M."/>
        </authorList>
    </citation>
    <scope>NUCLEOTIDE SEQUENCE [LARGE SCALE GENOMIC DNA]</scope>
    <source>
        <strain evidence="2 3">DSM 101</strain>
    </source>
</reference>
<evidence type="ECO:0000259" key="1">
    <source>
        <dbReference type="PROSITE" id="PS51301"/>
    </source>
</evidence>
<dbReference type="GO" id="GO:0003677">
    <property type="term" value="F:DNA binding"/>
    <property type="evidence" value="ECO:0007669"/>
    <property type="project" value="InterPro"/>
</dbReference>
<dbReference type="EMBL" id="SMFY01000002">
    <property type="protein sequence ID" value="TCK28983.1"/>
    <property type="molecule type" value="Genomic_DNA"/>
</dbReference>
<gene>
    <name evidence="2" type="ORF">EV667_3000</name>
</gene>
<dbReference type="AlphaFoldDB" id="A0A4R1I4P6"/>
<evidence type="ECO:0000313" key="2">
    <source>
        <dbReference type="EMBL" id="TCK28983.1"/>
    </source>
</evidence>
<organism evidence="2 3">
    <name type="scientific">Ancylobacter aquaticus</name>
    <dbReference type="NCBI Taxonomy" id="100"/>
    <lineage>
        <taxon>Bacteria</taxon>
        <taxon>Pseudomonadati</taxon>
        <taxon>Pseudomonadota</taxon>
        <taxon>Alphaproteobacteria</taxon>
        <taxon>Hyphomicrobiales</taxon>
        <taxon>Xanthobacteraceae</taxon>
        <taxon>Ancylobacter</taxon>
    </lineage>
</organism>
<dbReference type="SUPFAM" id="SSF54616">
    <property type="entry name" value="DNA-binding domain of Mlu1-box binding protein MBP1"/>
    <property type="match status" value="1"/>
</dbReference>
<dbReference type="Pfam" id="PF04383">
    <property type="entry name" value="KilA-N"/>
    <property type="match status" value="1"/>
</dbReference>
<dbReference type="SMART" id="SM01252">
    <property type="entry name" value="KilA-N"/>
    <property type="match status" value="1"/>
</dbReference>
<proteinExistence type="predicted"/>
<accession>A0A4R1I4P6</accession>
<protein>
    <submittedName>
        <fullName evidence="2">KilA domain-containing protein</fullName>
    </submittedName>
</protein>
<name>A0A4R1I4P6_ANCAQ</name>
<dbReference type="Proteomes" id="UP000295030">
    <property type="component" value="Unassembled WGS sequence"/>
</dbReference>
<comment type="caution">
    <text evidence="2">The sequence shown here is derived from an EMBL/GenBank/DDBJ whole genome shotgun (WGS) entry which is preliminary data.</text>
</comment>
<dbReference type="InterPro" id="IPR018004">
    <property type="entry name" value="KilA/APSES_HTH"/>
</dbReference>
<keyword evidence="3" id="KW-1185">Reference proteome</keyword>
<dbReference type="OrthoDB" id="9808959at2"/>
<evidence type="ECO:0000313" key="3">
    <source>
        <dbReference type="Proteomes" id="UP000295030"/>
    </source>
</evidence>